<dbReference type="EMBL" id="JAANXD010000013">
    <property type="protein sequence ID" value="MBS1257183.1"/>
    <property type="molecule type" value="Genomic_DNA"/>
</dbReference>
<dbReference type="NCBIfam" id="TIGR01552">
    <property type="entry name" value="phd_fam"/>
    <property type="match status" value="1"/>
</dbReference>
<dbReference type="AlphaFoldDB" id="A0A941W0A0"/>
<dbReference type="InterPro" id="IPR036165">
    <property type="entry name" value="YefM-like_sf"/>
</dbReference>
<comment type="caution">
    <text evidence="3">The sequence shown here is derived from an EMBL/GenBank/DDBJ whole genome shotgun (WGS) entry which is preliminary data.</text>
</comment>
<protein>
    <recommendedName>
        <fullName evidence="2">Antitoxin</fullName>
    </recommendedName>
</protein>
<dbReference type="Gene3D" id="3.40.1620.10">
    <property type="entry name" value="YefM-like domain"/>
    <property type="match status" value="1"/>
</dbReference>
<evidence type="ECO:0000256" key="1">
    <source>
        <dbReference type="ARBA" id="ARBA00009981"/>
    </source>
</evidence>
<comment type="function">
    <text evidence="2">Antitoxin component of a type II toxin-antitoxin (TA) system.</text>
</comment>
<organism evidence="3 4">
    <name type="scientific">Candidatus Scalindua arabica</name>
    <dbReference type="NCBI Taxonomy" id="1127984"/>
    <lineage>
        <taxon>Bacteria</taxon>
        <taxon>Pseudomonadati</taxon>
        <taxon>Planctomycetota</taxon>
        <taxon>Candidatus Brocadiia</taxon>
        <taxon>Candidatus Brocadiales</taxon>
        <taxon>Candidatus Scalinduaceae</taxon>
        <taxon>Candidatus Scalindua</taxon>
    </lineage>
</organism>
<gene>
    <name evidence="3" type="ORF">MAG551_00219</name>
</gene>
<reference evidence="3" key="1">
    <citation type="journal article" date="2021" name="ISME J.">
        <title>Fine-scale metabolic discontinuity in a stratified prokaryote microbiome of a Red Sea deep halocline.</title>
        <authorList>
            <person name="Michoud G."/>
            <person name="Ngugi D.K."/>
            <person name="Barozzi A."/>
            <person name="Merlino G."/>
            <person name="Calleja M.L."/>
            <person name="Delgado-Huertas A."/>
            <person name="Moran X.A.G."/>
            <person name="Daffonchio D."/>
        </authorList>
    </citation>
    <scope>NUCLEOTIDE SEQUENCE</scope>
    <source>
        <strain evidence="3">SuakinDeep_MAG55_1</strain>
    </source>
</reference>
<comment type="similarity">
    <text evidence="1 2">Belongs to the phD/YefM antitoxin family.</text>
</comment>
<dbReference type="Pfam" id="PF02604">
    <property type="entry name" value="PhdYeFM_antitox"/>
    <property type="match status" value="1"/>
</dbReference>
<dbReference type="SUPFAM" id="SSF143120">
    <property type="entry name" value="YefM-like"/>
    <property type="match status" value="1"/>
</dbReference>
<name>A0A941W0A0_9BACT</name>
<evidence type="ECO:0000313" key="4">
    <source>
        <dbReference type="Proteomes" id="UP000722750"/>
    </source>
</evidence>
<evidence type="ECO:0000313" key="3">
    <source>
        <dbReference type="EMBL" id="MBS1257183.1"/>
    </source>
</evidence>
<dbReference type="InterPro" id="IPR006442">
    <property type="entry name" value="Antitoxin_Phd/YefM"/>
</dbReference>
<sequence length="77" mass="8631">MKTMAITKFKAYALKIIDQVAKSNESLVITKRGKPLAELIPFRKSEQKPVPGKLADALVFEKDIVKPLGDNMWEACK</sequence>
<evidence type="ECO:0000256" key="2">
    <source>
        <dbReference type="RuleBase" id="RU362080"/>
    </source>
</evidence>
<accession>A0A941W0A0</accession>
<dbReference type="Proteomes" id="UP000722750">
    <property type="component" value="Unassembled WGS sequence"/>
</dbReference>
<proteinExistence type="inferred from homology"/>